<dbReference type="SUPFAM" id="SSF55961">
    <property type="entry name" value="Bet v1-like"/>
    <property type="match status" value="1"/>
</dbReference>
<dbReference type="Gene3D" id="3.30.530.20">
    <property type="match status" value="1"/>
</dbReference>
<dbReference type="InterPro" id="IPR023393">
    <property type="entry name" value="START-like_dom_sf"/>
</dbReference>
<gene>
    <name evidence="3" type="ORF">BBN63_31120</name>
</gene>
<keyword evidence="4" id="KW-1185">Reference proteome</keyword>
<evidence type="ECO:0000259" key="2">
    <source>
        <dbReference type="Pfam" id="PF08327"/>
    </source>
</evidence>
<comment type="similarity">
    <text evidence="1">Belongs to the AHA1 family.</text>
</comment>
<dbReference type="Proteomes" id="UP000189677">
    <property type="component" value="Chromosome"/>
</dbReference>
<organism evidence="3 4">
    <name type="scientific">Streptomyces niveus</name>
    <name type="common">Streptomyces spheroides</name>
    <dbReference type="NCBI Taxonomy" id="193462"/>
    <lineage>
        <taxon>Bacteria</taxon>
        <taxon>Bacillati</taxon>
        <taxon>Actinomycetota</taxon>
        <taxon>Actinomycetes</taxon>
        <taxon>Kitasatosporales</taxon>
        <taxon>Streptomycetaceae</taxon>
        <taxon>Streptomyces</taxon>
    </lineage>
</organism>
<evidence type="ECO:0000313" key="4">
    <source>
        <dbReference type="Proteomes" id="UP000189677"/>
    </source>
</evidence>
<dbReference type="CDD" id="cd08900">
    <property type="entry name" value="SRPBCC_CalC_Aha1-like_7"/>
    <property type="match status" value="1"/>
</dbReference>
<protein>
    <submittedName>
        <fullName evidence="3">Polyketide cyclase</fullName>
    </submittedName>
</protein>
<dbReference type="KEGG" id="snw:BBN63_31120"/>
<reference evidence="3 4" key="1">
    <citation type="submission" date="2016-11" db="EMBL/GenBank/DDBJ databases">
        <title>Complete genome sequence of Streptomyces niveus SCSIO 3406.</title>
        <authorList>
            <person name="Zhu Q."/>
            <person name="Cheng W."/>
            <person name="Song Y."/>
            <person name="Li Q."/>
            <person name="Ju J."/>
        </authorList>
    </citation>
    <scope>NUCLEOTIDE SEQUENCE [LARGE SCALE GENOMIC DNA]</scope>
    <source>
        <strain evidence="3 4">SCSIO 3406</strain>
    </source>
</reference>
<sequence length="154" mass="16856">MTDHTVTHATFTIERAYAAPPARVFAAWSDPAAKAGWFAGPEPDHELDFRVGGRETNRGRHPDGTLMTFASVYHDIVADQRVVYASTLHAGETLATASLTTVEFEPDGDGTRLVLTEQGSFLDDHEKPEWREQGTGDWLGALGAYLSRTDAPVR</sequence>
<feature type="domain" description="Activator of Hsp90 ATPase homologue 1/2-like C-terminal" evidence="2">
    <location>
        <begin position="18"/>
        <end position="146"/>
    </location>
</feature>
<dbReference type="Pfam" id="PF08327">
    <property type="entry name" value="AHSA1"/>
    <property type="match status" value="1"/>
</dbReference>
<name>A0A1U9R4L3_STRNV</name>
<dbReference type="AlphaFoldDB" id="A0A1U9R4L3"/>
<evidence type="ECO:0000313" key="3">
    <source>
        <dbReference type="EMBL" id="AQU71370.1"/>
    </source>
</evidence>
<dbReference type="EMBL" id="CP018047">
    <property type="protein sequence ID" value="AQU71370.1"/>
    <property type="molecule type" value="Genomic_DNA"/>
</dbReference>
<dbReference type="InterPro" id="IPR013538">
    <property type="entry name" value="ASHA1/2-like_C"/>
</dbReference>
<proteinExistence type="inferred from homology"/>
<accession>A0A1U9R4L3</accession>
<evidence type="ECO:0000256" key="1">
    <source>
        <dbReference type="ARBA" id="ARBA00006817"/>
    </source>
</evidence>